<dbReference type="GO" id="GO:0016020">
    <property type="term" value="C:membrane"/>
    <property type="evidence" value="ECO:0007669"/>
    <property type="project" value="UniProtKB-SubCell"/>
</dbReference>
<comment type="similarity">
    <text evidence="2 7">Belongs to the ferroportin (FP) (TC 2.A.100) family. SLC40A subfamily.</text>
</comment>
<dbReference type="OrthoDB" id="648861at2759"/>
<feature type="transmembrane region" description="Helical" evidence="7">
    <location>
        <begin position="169"/>
        <end position="190"/>
    </location>
</feature>
<feature type="transmembrane region" description="Helical" evidence="7">
    <location>
        <begin position="520"/>
        <end position="538"/>
    </location>
</feature>
<feature type="transmembrane region" description="Helical" evidence="7">
    <location>
        <begin position="544"/>
        <end position="566"/>
    </location>
</feature>
<dbReference type="AlphaFoldDB" id="A0A0K9PD56"/>
<feature type="transmembrane region" description="Helical" evidence="7">
    <location>
        <begin position="388"/>
        <end position="411"/>
    </location>
</feature>
<proteinExistence type="inferred from homology"/>
<gene>
    <name evidence="8" type="ORF">ZOSMA_2G01370</name>
</gene>
<dbReference type="Proteomes" id="UP000036987">
    <property type="component" value="Unassembled WGS sequence"/>
</dbReference>
<dbReference type="GO" id="GO:0006826">
    <property type="term" value="P:iron ion transport"/>
    <property type="evidence" value="ECO:0000318"/>
    <property type="project" value="GO_Central"/>
</dbReference>
<dbReference type="Pfam" id="PF06963">
    <property type="entry name" value="FPN1"/>
    <property type="match status" value="1"/>
</dbReference>
<dbReference type="PANTHER" id="PTHR11660">
    <property type="entry name" value="SOLUTE CARRIER FAMILY 40 MEMBER"/>
    <property type="match status" value="1"/>
</dbReference>
<feature type="transmembrane region" description="Helical" evidence="7">
    <location>
        <begin position="453"/>
        <end position="473"/>
    </location>
</feature>
<feature type="transmembrane region" description="Helical" evidence="7">
    <location>
        <begin position="202"/>
        <end position="225"/>
    </location>
</feature>
<evidence type="ECO:0000256" key="6">
    <source>
        <dbReference type="ARBA" id="ARBA00023136"/>
    </source>
</evidence>
<dbReference type="SUPFAM" id="SSF103473">
    <property type="entry name" value="MFS general substrate transporter"/>
    <property type="match status" value="1"/>
</dbReference>
<evidence type="ECO:0000313" key="9">
    <source>
        <dbReference type="Proteomes" id="UP000036987"/>
    </source>
</evidence>
<comment type="subcellular location">
    <subcellularLocation>
        <location evidence="1 7">Membrane</location>
        <topology evidence="1 7">Multi-pass membrane protein</topology>
    </subcellularLocation>
</comment>
<keyword evidence="3 7" id="KW-0813">Transport</keyword>
<feature type="transmembrane region" description="Helical" evidence="7">
    <location>
        <begin position="417"/>
        <end position="441"/>
    </location>
</feature>
<evidence type="ECO:0000313" key="8">
    <source>
        <dbReference type="EMBL" id="KMZ66125.1"/>
    </source>
</evidence>
<dbReference type="GO" id="GO:0005381">
    <property type="term" value="F:iron ion transmembrane transporter activity"/>
    <property type="evidence" value="ECO:0007669"/>
    <property type="project" value="UniProtKB-UniRule"/>
</dbReference>
<evidence type="ECO:0000256" key="1">
    <source>
        <dbReference type="ARBA" id="ARBA00004141"/>
    </source>
</evidence>
<dbReference type="InterPro" id="IPR036259">
    <property type="entry name" value="MFS_trans_sf"/>
</dbReference>
<evidence type="ECO:0000256" key="7">
    <source>
        <dbReference type="RuleBase" id="RU365065"/>
    </source>
</evidence>
<dbReference type="EMBL" id="LFYR01000981">
    <property type="protein sequence ID" value="KMZ66125.1"/>
    <property type="molecule type" value="Genomic_DNA"/>
</dbReference>
<dbReference type="OMA" id="WTGSISQ"/>
<accession>A0A0K9PD56</accession>
<dbReference type="STRING" id="29655.A0A0K9PD56"/>
<sequence length="599" mass="64943">MGFFIVTKALNYSSHSLFISSSVPTAVLRSFPERRHLEQVLWPLLSSCPSQSCRITSTTSKCFAANIDVEVVIDEGAKKNEDPEDLVSIHLTSDILGTESLNLLEANYVNSSITALPVSSDVEQNILESTPLHPAALYALYTSNLIGNLGEQMWNFAWPLSLALIHPSLLPVTVASFFSKLTIFIGAPMLGNLIDCFPRIPAYNFLSLIQTVTQLLSSAMIIYGLTGVRQTSASAVLLQPWFVLLVFSTAIERLSGLAFGVMVERDWVVLLAGSEREIALAQANATLSRVDMFCEIAGASLFGFLLSKYDHVTCLKFAASLMACSLPIMILLGQIINKLSDGTLGHHKLYHGLDEFRKNVLTLKSGFVDAFKTGFIEYKNQPVLPASLAYVMLFFNIVLAPGAMMTTFLTHQSISPAIIGGFSGLCAFMGVSATFISASLVKRLGVLKAGAAGLIFQSSLLIIAVVVLWGSSLSKKTPLFFFLFLIVMSRLGNMVYDVIGTQILQTGIPPSKANLIGTTELSIASLAEFLMLGVAIIANDVSNFRLLAILSLFSVVGATTLFCRWLTNPTSEQRKLFPNIPSSNQTFDLSIQLASLSAE</sequence>
<feature type="transmembrane region" description="Helical" evidence="7">
    <location>
        <begin position="317"/>
        <end position="336"/>
    </location>
</feature>
<keyword evidence="9" id="KW-1185">Reference proteome</keyword>
<name>A0A0K9PD56_ZOSMR</name>
<keyword evidence="7" id="KW-0406">Ion transport</keyword>
<evidence type="ECO:0000256" key="4">
    <source>
        <dbReference type="ARBA" id="ARBA00022692"/>
    </source>
</evidence>
<feature type="transmembrane region" description="Helical" evidence="7">
    <location>
        <begin position="232"/>
        <end position="251"/>
    </location>
</feature>
<evidence type="ECO:0000256" key="3">
    <source>
        <dbReference type="ARBA" id="ARBA00022448"/>
    </source>
</evidence>
<evidence type="ECO:0000256" key="5">
    <source>
        <dbReference type="ARBA" id="ARBA00022989"/>
    </source>
</evidence>
<keyword evidence="4 7" id="KW-0812">Transmembrane</keyword>
<dbReference type="PANTHER" id="PTHR11660:SF53">
    <property type="entry name" value="SOLUTE CARRIER FAMILY 40 MEMBER 3, CHLOROPLASTIC"/>
    <property type="match status" value="1"/>
</dbReference>
<keyword evidence="5 7" id="KW-1133">Transmembrane helix</keyword>
<protein>
    <recommendedName>
        <fullName evidence="7">Solute carrier family 40 member</fullName>
    </recommendedName>
</protein>
<comment type="function">
    <text evidence="7">May be involved in iron transport and iron homeostasis.</text>
</comment>
<comment type="caution">
    <text evidence="8">The sequence shown here is derived from an EMBL/GenBank/DDBJ whole genome shotgun (WGS) entry which is preliminary data.</text>
</comment>
<organism evidence="8 9">
    <name type="scientific">Zostera marina</name>
    <name type="common">Eelgrass</name>
    <dbReference type="NCBI Taxonomy" id="29655"/>
    <lineage>
        <taxon>Eukaryota</taxon>
        <taxon>Viridiplantae</taxon>
        <taxon>Streptophyta</taxon>
        <taxon>Embryophyta</taxon>
        <taxon>Tracheophyta</taxon>
        <taxon>Spermatophyta</taxon>
        <taxon>Magnoliopsida</taxon>
        <taxon>Liliopsida</taxon>
        <taxon>Zosteraceae</taxon>
        <taxon>Zostera</taxon>
    </lineage>
</organism>
<reference evidence="9" key="1">
    <citation type="journal article" date="2016" name="Nature">
        <title>The genome of the seagrass Zostera marina reveals angiosperm adaptation to the sea.</title>
        <authorList>
            <person name="Olsen J.L."/>
            <person name="Rouze P."/>
            <person name="Verhelst B."/>
            <person name="Lin Y.-C."/>
            <person name="Bayer T."/>
            <person name="Collen J."/>
            <person name="Dattolo E."/>
            <person name="De Paoli E."/>
            <person name="Dittami S."/>
            <person name="Maumus F."/>
            <person name="Michel G."/>
            <person name="Kersting A."/>
            <person name="Lauritano C."/>
            <person name="Lohaus R."/>
            <person name="Toepel M."/>
            <person name="Tonon T."/>
            <person name="Vanneste K."/>
            <person name="Amirebrahimi M."/>
            <person name="Brakel J."/>
            <person name="Bostroem C."/>
            <person name="Chovatia M."/>
            <person name="Grimwood J."/>
            <person name="Jenkins J.W."/>
            <person name="Jueterbock A."/>
            <person name="Mraz A."/>
            <person name="Stam W.T."/>
            <person name="Tice H."/>
            <person name="Bornberg-Bauer E."/>
            <person name="Green P.J."/>
            <person name="Pearson G.A."/>
            <person name="Procaccini G."/>
            <person name="Duarte C.M."/>
            <person name="Schmutz J."/>
            <person name="Reusch T.B.H."/>
            <person name="Van de Peer Y."/>
        </authorList>
    </citation>
    <scope>NUCLEOTIDE SEQUENCE [LARGE SCALE GENOMIC DNA]</scope>
    <source>
        <strain evidence="9">cv. Finnish</strain>
    </source>
</reference>
<dbReference type="InterPro" id="IPR009716">
    <property type="entry name" value="Ferroportin-1"/>
</dbReference>
<keyword evidence="6 7" id="KW-0472">Membrane</keyword>
<dbReference type="CDD" id="cd17480">
    <property type="entry name" value="MFS_SLC40A1_like"/>
    <property type="match status" value="1"/>
</dbReference>
<feature type="transmembrane region" description="Helical" evidence="7">
    <location>
        <begin position="479"/>
        <end position="499"/>
    </location>
</feature>
<evidence type="ECO:0000256" key="2">
    <source>
        <dbReference type="ARBA" id="ARBA00006279"/>
    </source>
</evidence>